<accession>A0A7E4W953</accession>
<dbReference type="InterPro" id="IPR053220">
    <property type="entry name" value="Nematode_rcpt-like_serp_H"/>
</dbReference>
<sequence>MAFILDYKWYLVHQLSWSYIFDLYLGLWKPVPFWPFYIGYSAGIFSNSKDNLAKVQLLIVVVIAVGMGFSVYVSVLHRYVQGSPFSLFYKHYSILWVRMTVYVAIFISLICILCIPLAFTLSLPTELEEALTSKFPQLIRLFELHPSIFGYDTSVLKLSNSYILLIVFVLIIVAISVTLLYFNFIRILRKNKKHLSAGTYKMQVMLFRTLFIQMFLAGAMLIFPITLCLVLTLFGFRWISSFSLVAISILGMHALADFIVLCYFIKSYREYVKSLYKKLRLKLGLTVTESHLFVRSPTTVSVVASSNSK</sequence>
<proteinExistence type="predicted"/>
<feature type="transmembrane region" description="Helical" evidence="1">
    <location>
        <begin position="55"/>
        <end position="75"/>
    </location>
</feature>
<feature type="transmembrane region" description="Helical" evidence="1">
    <location>
        <begin position="95"/>
        <end position="119"/>
    </location>
</feature>
<feature type="transmembrane region" description="Helical" evidence="1">
    <location>
        <begin position="205"/>
        <end position="236"/>
    </location>
</feature>
<reference evidence="3" key="2">
    <citation type="submission" date="2020-10" db="UniProtKB">
        <authorList>
            <consortium name="WormBaseParasite"/>
        </authorList>
    </citation>
    <scope>IDENTIFICATION</scope>
</reference>
<keyword evidence="1" id="KW-1133">Transmembrane helix</keyword>
<dbReference type="PANTHER" id="PTHR22941:SF26">
    <property type="entry name" value="SERPENTINE RECEPTOR, CLASS H"/>
    <property type="match status" value="1"/>
</dbReference>
<evidence type="ECO:0000256" key="1">
    <source>
        <dbReference type="SAM" id="Phobius"/>
    </source>
</evidence>
<dbReference type="Pfam" id="PF10318">
    <property type="entry name" value="7TM_GPCR_Srh"/>
    <property type="match status" value="1"/>
</dbReference>
<organism evidence="2 3">
    <name type="scientific">Panagrellus redivivus</name>
    <name type="common">Microworm</name>
    <dbReference type="NCBI Taxonomy" id="6233"/>
    <lineage>
        <taxon>Eukaryota</taxon>
        <taxon>Metazoa</taxon>
        <taxon>Ecdysozoa</taxon>
        <taxon>Nematoda</taxon>
        <taxon>Chromadorea</taxon>
        <taxon>Rhabditida</taxon>
        <taxon>Tylenchina</taxon>
        <taxon>Panagrolaimomorpha</taxon>
        <taxon>Panagrolaimoidea</taxon>
        <taxon>Panagrolaimidae</taxon>
        <taxon>Panagrellus</taxon>
    </lineage>
</organism>
<reference evidence="2" key="1">
    <citation type="journal article" date="2013" name="Genetics">
        <title>The draft genome and transcriptome of Panagrellus redivivus are shaped by the harsh demands of a free-living lifestyle.</title>
        <authorList>
            <person name="Srinivasan J."/>
            <person name="Dillman A.R."/>
            <person name="Macchietto M.G."/>
            <person name="Heikkinen L."/>
            <person name="Lakso M."/>
            <person name="Fracchia K.M."/>
            <person name="Antoshechkin I."/>
            <person name="Mortazavi A."/>
            <person name="Wong G."/>
            <person name="Sternberg P.W."/>
        </authorList>
    </citation>
    <scope>NUCLEOTIDE SEQUENCE [LARGE SCALE GENOMIC DNA]</scope>
    <source>
        <strain evidence="2">MT8872</strain>
    </source>
</reference>
<feature type="transmembrane region" description="Helical" evidence="1">
    <location>
        <begin position="242"/>
        <end position="265"/>
    </location>
</feature>
<dbReference type="InterPro" id="IPR019422">
    <property type="entry name" value="7TM_GPCR_serpentine_rcpt_Srh"/>
</dbReference>
<evidence type="ECO:0000313" key="3">
    <source>
        <dbReference type="WBParaSite" id="Pan_g9116.t1"/>
    </source>
</evidence>
<dbReference type="WBParaSite" id="Pan_g9116.t1">
    <property type="protein sequence ID" value="Pan_g9116.t1"/>
    <property type="gene ID" value="Pan_g9116"/>
</dbReference>
<dbReference type="AlphaFoldDB" id="A0A7E4W953"/>
<feature type="transmembrane region" description="Helical" evidence="1">
    <location>
        <begin position="162"/>
        <end position="184"/>
    </location>
</feature>
<dbReference type="Proteomes" id="UP000492821">
    <property type="component" value="Unassembled WGS sequence"/>
</dbReference>
<keyword evidence="1" id="KW-0812">Transmembrane</keyword>
<keyword evidence="2" id="KW-1185">Reference proteome</keyword>
<protein>
    <submittedName>
        <fullName evidence="3">Serpentine Receptor, class H</fullName>
    </submittedName>
</protein>
<dbReference type="PANTHER" id="PTHR22941">
    <property type="entry name" value="SERPENTINE RECEPTOR"/>
    <property type="match status" value="1"/>
</dbReference>
<name>A0A7E4W953_PANRE</name>
<keyword evidence="1" id="KW-0472">Membrane</keyword>
<evidence type="ECO:0000313" key="2">
    <source>
        <dbReference type="Proteomes" id="UP000492821"/>
    </source>
</evidence>